<gene>
    <name evidence="5" type="ORF">SAMN02745823_02071</name>
</gene>
<dbReference type="InterPro" id="IPR025997">
    <property type="entry name" value="SBP_2_dom"/>
</dbReference>
<keyword evidence="5" id="KW-0762">Sugar transport</keyword>
<feature type="signal peptide" evidence="3">
    <location>
        <begin position="1"/>
        <end position="19"/>
    </location>
</feature>
<dbReference type="OrthoDB" id="1841723at2"/>
<proteinExistence type="inferred from homology"/>
<dbReference type="PROSITE" id="PS51257">
    <property type="entry name" value="PROKAR_LIPOPROTEIN"/>
    <property type="match status" value="1"/>
</dbReference>
<evidence type="ECO:0000259" key="4">
    <source>
        <dbReference type="Pfam" id="PF13407"/>
    </source>
</evidence>
<dbReference type="EMBL" id="FQXV01000006">
    <property type="protein sequence ID" value="SHI03753.1"/>
    <property type="molecule type" value="Genomic_DNA"/>
</dbReference>
<dbReference type="InterPro" id="IPR050555">
    <property type="entry name" value="Bact_Solute-Bind_Prot2"/>
</dbReference>
<dbReference type="Gene3D" id="3.40.50.2300">
    <property type="match status" value="2"/>
</dbReference>
<dbReference type="AlphaFoldDB" id="A0A1M5XWY7"/>
<evidence type="ECO:0000256" key="2">
    <source>
        <dbReference type="ARBA" id="ARBA00007639"/>
    </source>
</evidence>
<dbReference type="RefSeq" id="WP_073078525.1">
    <property type="nucleotide sequence ID" value="NZ_FQXV01000006.1"/>
</dbReference>
<dbReference type="STRING" id="1123282.SAMN02745823_02071"/>
<evidence type="ECO:0000313" key="5">
    <source>
        <dbReference type="EMBL" id="SHI03753.1"/>
    </source>
</evidence>
<comment type="subcellular location">
    <subcellularLocation>
        <location evidence="1">Cell envelope</location>
    </subcellularLocation>
</comment>
<dbReference type="GO" id="GO:0030246">
    <property type="term" value="F:carbohydrate binding"/>
    <property type="evidence" value="ECO:0007669"/>
    <property type="project" value="TreeGrafter"/>
</dbReference>
<keyword evidence="3" id="KW-0732">Signal</keyword>
<dbReference type="InterPro" id="IPR028082">
    <property type="entry name" value="Peripla_BP_I"/>
</dbReference>
<dbReference type="Pfam" id="PF13407">
    <property type="entry name" value="Peripla_BP_4"/>
    <property type="match status" value="1"/>
</dbReference>
<evidence type="ECO:0000256" key="3">
    <source>
        <dbReference type="SAM" id="SignalP"/>
    </source>
</evidence>
<dbReference type="PANTHER" id="PTHR30036">
    <property type="entry name" value="D-XYLOSE-BINDING PERIPLASMIC PROTEIN"/>
    <property type="match status" value="1"/>
</dbReference>
<sequence length="399" mass="43414">MKKALSAVLAFLLVLTLFACGTQTATSPGADSSALTPGSSATPAAGASVSATPSANGDVSASANSVGYFDDGVDPASRRTYNIVWAYPRQNTTMQNIADRLKELETKFNYKVTTYCANNDMDAYLQNIQIFIDQKVDGFLMIFDPATRMRFKEVLDESKIPVVGVLNSVRDDSGSEIVPVAGIDGKTAGDAVLQWLYDNYKTYWGDIDASQIGLLNFNYSVNQDFQDRFDGAKEQFERLLPGNASKIFEVDAVTGNIDEQTGYDLATATLTAHSEIKYWFITSCQEQFASGAARAVEALNLNKNALIIDVGSDQLAKEWDNGYTGAWVAAMAIDDYQYVIPPLCGLIAIMDGKATADTLWSTKRAPGDKVTFYAIPPQMVTKDTYKAFFEQVKKDAGIA</sequence>
<organism evidence="5 6">
    <name type="scientific">Sporobacter termitidis DSM 10068</name>
    <dbReference type="NCBI Taxonomy" id="1123282"/>
    <lineage>
        <taxon>Bacteria</taxon>
        <taxon>Bacillati</taxon>
        <taxon>Bacillota</taxon>
        <taxon>Clostridia</taxon>
        <taxon>Eubacteriales</taxon>
        <taxon>Oscillospiraceae</taxon>
        <taxon>Sporobacter</taxon>
    </lineage>
</organism>
<dbReference type="SUPFAM" id="SSF53822">
    <property type="entry name" value="Periplasmic binding protein-like I"/>
    <property type="match status" value="1"/>
</dbReference>
<keyword evidence="5" id="KW-0813">Transport</keyword>
<keyword evidence="6" id="KW-1185">Reference proteome</keyword>
<feature type="chain" id="PRO_5038421925" evidence="3">
    <location>
        <begin position="20"/>
        <end position="399"/>
    </location>
</feature>
<comment type="similarity">
    <text evidence="2">Belongs to the bacterial solute-binding protein 2 family.</text>
</comment>
<name>A0A1M5XWY7_9FIRM</name>
<feature type="domain" description="Periplasmic binding protein" evidence="4">
    <location>
        <begin position="90"/>
        <end position="318"/>
    </location>
</feature>
<protein>
    <submittedName>
        <fullName evidence="5">ABC-type sugar transport system, substrate-binding protein, contains N-terminal xre family HTH domain</fullName>
    </submittedName>
</protein>
<dbReference type="PANTHER" id="PTHR30036:SF7">
    <property type="entry name" value="ABC TRANSPORTER PERIPLASMIC-BINDING PROTEIN YPHF"/>
    <property type="match status" value="1"/>
</dbReference>
<dbReference type="Proteomes" id="UP000183995">
    <property type="component" value="Unassembled WGS sequence"/>
</dbReference>
<accession>A0A1M5XWY7</accession>
<dbReference type="GO" id="GO:0030288">
    <property type="term" value="C:outer membrane-bounded periplasmic space"/>
    <property type="evidence" value="ECO:0007669"/>
    <property type="project" value="TreeGrafter"/>
</dbReference>
<reference evidence="5 6" key="1">
    <citation type="submission" date="2016-11" db="EMBL/GenBank/DDBJ databases">
        <authorList>
            <person name="Jaros S."/>
            <person name="Januszkiewicz K."/>
            <person name="Wedrychowicz H."/>
        </authorList>
    </citation>
    <scope>NUCLEOTIDE SEQUENCE [LARGE SCALE GENOMIC DNA]</scope>
    <source>
        <strain evidence="5 6">DSM 10068</strain>
    </source>
</reference>
<evidence type="ECO:0000313" key="6">
    <source>
        <dbReference type="Proteomes" id="UP000183995"/>
    </source>
</evidence>
<evidence type="ECO:0000256" key="1">
    <source>
        <dbReference type="ARBA" id="ARBA00004196"/>
    </source>
</evidence>